<proteinExistence type="predicted"/>
<sequence>MGEKIRIVSLNNFLKLCRNLCLITVGEIQTNCISSLSGNLKRKYSDCMKPTANLG</sequence>
<keyword evidence="2" id="KW-1185">Reference proteome</keyword>
<comment type="caution">
    <text evidence="1">The sequence shown here is derived from an EMBL/GenBank/DDBJ whole genome shotgun (WGS) entry which is preliminary data.</text>
</comment>
<name>A0ABQ9HNG9_9NEOP</name>
<evidence type="ECO:0000313" key="2">
    <source>
        <dbReference type="Proteomes" id="UP001159363"/>
    </source>
</evidence>
<dbReference type="Proteomes" id="UP001159363">
    <property type="component" value="Chromosome X"/>
</dbReference>
<gene>
    <name evidence="1" type="ORF">PR048_012093</name>
</gene>
<evidence type="ECO:0000313" key="1">
    <source>
        <dbReference type="EMBL" id="KAJ8885887.1"/>
    </source>
</evidence>
<accession>A0ABQ9HNG9</accession>
<protein>
    <submittedName>
        <fullName evidence="1">Uncharacterized protein</fullName>
    </submittedName>
</protein>
<dbReference type="EMBL" id="JARBHB010000004">
    <property type="protein sequence ID" value="KAJ8885887.1"/>
    <property type="molecule type" value="Genomic_DNA"/>
</dbReference>
<reference evidence="1 2" key="1">
    <citation type="submission" date="2023-02" db="EMBL/GenBank/DDBJ databases">
        <title>LHISI_Scaffold_Assembly.</title>
        <authorList>
            <person name="Stuart O.P."/>
            <person name="Cleave R."/>
            <person name="Magrath M.J.L."/>
            <person name="Mikheyev A.S."/>
        </authorList>
    </citation>
    <scope>NUCLEOTIDE SEQUENCE [LARGE SCALE GENOMIC DNA]</scope>
    <source>
        <strain evidence="1">Daus_M_001</strain>
        <tissue evidence="1">Leg muscle</tissue>
    </source>
</reference>
<organism evidence="1 2">
    <name type="scientific">Dryococelus australis</name>
    <dbReference type="NCBI Taxonomy" id="614101"/>
    <lineage>
        <taxon>Eukaryota</taxon>
        <taxon>Metazoa</taxon>
        <taxon>Ecdysozoa</taxon>
        <taxon>Arthropoda</taxon>
        <taxon>Hexapoda</taxon>
        <taxon>Insecta</taxon>
        <taxon>Pterygota</taxon>
        <taxon>Neoptera</taxon>
        <taxon>Polyneoptera</taxon>
        <taxon>Phasmatodea</taxon>
        <taxon>Verophasmatodea</taxon>
        <taxon>Anareolatae</taxon>
        <taxon>Phasmatidae</taxon>
        <taxon>Eurycanthinae</taxon>
        <taxon>Dryococelus</taxon>
    </lineage>
</organism>